<comment type="caution">
    <text evidence="1">The sequence shown here is derived from an EMBL/GenBank/DDBJ whole genome shotgun (WGS) entry which is preliminary data.</text>
</comment>
<dbReference type="EMBL" id="JBGFUD010001662">
    <property type="protein sequence ID" value="MFH4976591.1"/>
    <property type="molecule type" value="Genomic_DNA"/>
</dbReference>
<proteinExistence type="predicted"/>
<protein>
    <submittedName>
        <fullName evidence="1">Uncharacterized protein</fullName>
    </submittedName>
</protein>
<keyword evidence="2" id="KW-1185">Reference proteome</keyword>
<organism evidence="1 2">
    <name type="scientific">Gnathostoma spinigerum</name>
    <dbReference type="NCBI Taxonomy" id="75299"/>
    <lineage>
        <taxon>Eukaryota</taxon>
        <taxon>Metazoa</taxon>
        <taxon>Ecdysozoa</taxon>
        <taxon>Nematoda</taxon>
        <taxon>Chromadorea</taxon>
        <taxon>Rhabditida</taxon>
        <taxon>Spirurina</taxon>
        <taxon>Gnathostomatomorpha</taxon>
        <taxon>Gnathostomatoidea</taxon>
        <taxon>Gnathostomatidae</taxon>
        <taxon>Gnathostoma</taxon>
    </lineage>
</organism>
<gene>
    <name evidence="1" type="ORF">AB6A40_003300</name>
</gene>
<dbReference type="Proteomes" id="UP001608902">
    <property type="component" value="Unassembled WGS sequence"/>
</dbReference>
<accession>A0ABD6EBN3</accession>
<reference evidence="1 2" key="1">
    <citation type="submission" date="2024-08" db="EMBL/GenBank/DDBJ databases">
        <title>Gnathostoma spinigerum genome.</title>
        <authorList>
            <person name="Gonzalez-Bertolin B."/>
            <person name="Monzon S."/>
            <person name="Zaballos A."/>
            <person name="Jimenez P."/>
            <person name="Dekumyoy P."/>
            <person name="Varona S."/>
            <person name="Cuesta I."/>
            <person name="Sumanam S."/>
            <person name="Adisakwattana P."/>
            <person name="Gasser R.B."/>
            <person name="Hernandez-Gonzalez A."/>
            <person name="Young N.D."/>
            <person name="Perteguer M.J."/>
        </authorList>
    </citation>
    <scope>NUCLEOTIDE SEQUENCE [LARGE SCALE GENOMIC DNA]</scope>
    <source>
        <strain evidence="1">AL3</strain>
        <tissue evidence="1">Liver</tissue>
    </source>
</reference>
<evidence type="ECO:0000313" key="2">
    <source>
        <dbReference type="Proteomes" id="UP001608902"/>
    </source>
</evidence>
<evidence type="ECO:0000313" key="1">
    <source>
        <dbReference type="EMBL" id="MFH4976591.1"/>
    </source>
</evidence>
<dbReference type="AlphaFoldDB" id="A0ABD6EBN3"/>
<sequence>MERSLGDRHDITVVYVWDWTSLQIPTQLIGSFINKVRTVVVSSIDEQCRECAFVVYCDTRITSAAVTREIEKSPNVDIFHVEAHESAWGICKKLHRFHNDYEHGVIALITANSSSFGPVLTKLSRCGWRVHLFHAEMSPKDFLDYADENWSVENILDDELRGVNSATNFPNTAYVLISELDKEDGTIESLSNSTEQFESRVVYYNEKVAEAVLELKAFDVER</sequence>
<name>A0ABD6EBN3_9BILA</name>